<dbReference type="EMBL" id="QVQA01000352">
    <property type="protein sequence ID" value="KAF5092630.1"/>
    <property type="molecule type" value="Genomic_DNA"/>
</dbReference>
<gene>
    <name evidence="1" type="ORF">D0Z00_004490</name>
</gene>
<organism evidence="1 2">
    <name type="scientific">Geotrichum galactomycetum</name>
    <dbReference type="NCBI Taxonomy" id="27317"/>
    <lineage>
        <taxon>Eukaryota</taxon>
        <taxon>Fungi</taxon>
        <taxon>Dikarya</taxon>
        <taxon>Ascomycota</taxon>
        <taxon>Saccharomycotina</taxon>
        <taxon>Dipodascomycetes</taxon>
        <taxon>Dipodascales</taxon>
        <taxon>Dipodascaceae</taxon>
        <taxon>Geotrichum</taxon>
    </lineage>
</organism>
<dbReference type="Proteomes" id="UP000744676">
    <property type="component" value="Unassembled WGS sequence"/>
</dbReference>
<evidence type="ECO:0000313" key="1">
    <source>
        <dbReference type="EMBL" id="KAF5092630.1"/>
    </source>
</evidence>
<evidence type="ECO:0000313" key="2">
    <source>
        <dbReference type="Proteomes" id="UP000744676"/>
    </source>
</evidence>
<sequence length="530" mass="56017">MTLTFYTAINDAIARSIQTARVLLILLTPTNSAAASDPPRWPHTLTALADDTISDANTVGLLLARDSPDYALFTQIFPIDAADNNTAPCLVFIHQGAVRLVFREADDEAQITTVYRSLEVPAATPDPQDTVESTAASSPIASPASASTPAVEAPEPAGLNPEIGSTRPTQTNPPPEPTTTAAAAATATTKKTPAKQNTTGTSPARPTSSSDAAAPVSPRPAAASPTAAVPGPAKKPNRKLSHGSPQQQQERARILRLLESDRLERDAQRKMAREARLSLSQEKRPVLEEEESAVESDTPVVTPTQDADSCALLIRLFDGTPVKHVFEATETLLDVRAYLDNVRPDMAAVPYAFFLPLAKKTFGDGEEAQALRALELVPSATLVLKPATSLVYSAYASERGSPASHVGRAISALSNALYVFLGIGYTPPSLESRLPSADPGLIRQAFEQRVPSSSSGAAGSTNSTTSATESSSEELRQMYINSSASSSSAAINKTFKVIQASDDAKETATYNGNHLSLQDEDKKNDQGSSK</sequence>
<comment type="caution">
    <text evidence="1">The sequence shown here is derived from an EMBL/GenBank/DDBJ whole genome shotgun (WGS) entry which is preliminary data.</text>
</comment>
<reference evidence="1 2" key="1">
    <citation type="journal article" date="2020" name="Front. Microbiol.">
        <title>Phenotypic and Genetic Characterization of the Cheese Ripening Yeast Geotrichum candidum.</title>
        <authorList>
            <person name="Perkins V."/>
            <person name="Vignola S."/>
            <person name="Lessard M.H."/>
            <person name="Plante P.L."/>
            <person name="Corbeil J."/>
            <person name="Dugat-Bony E."/>
            <person name="Frenette M."/>
            <person name="Labrie S."/>
        </authorList>
    </citation>
    <scope>NUCLEOTIDE SEQUENCE [LARGE SCALE GENOMIC DNA]</scope>
    <source>
        <strain evidence="1 2">LMA-1147</strain>
    </source>
</reference>
<accession>A0ACB6UYA4</accession>
<proteinExistence type="predicted"/>
<name>A0ACB6UYA4_9ASCO</name>
<keyword evidence="2" id="KW-1185">Reference proteome</keyword>
<protein>
    <submittedName>
        <fullName evidence="1">Uncharacterized protein</fullName>
    </submittedName>
</protein>